<evidence type="ECO:0000313" key="1">
    <source>
        <dbReference type="EMBL" id="KER21483.1"/>
    </source>
</evidence>
<dbReference type="CTD" id="20324366"/>
<dbReference type="GeneID" id="20324366"/>
<organism evidence="1 2">
    <name type="scientific">Opisthorchis viverrini</name>
    <name type="common">Southeast Asian liver fluke</name>
    <dbReference type="NCBI Taxonomy" id="6198"/>
    <lineage>
        <taxon>Eukaryota</taxon>
        <taxon>Metazoa</taxon>
        <taxon>Spiralia</taxon>
        <taxon>Lophotrochozoa</taxon>
        <taxon>Platyhelminthes</taxon>
        <taxon>Trematoda</taxon>
        <taxon>Digenea</taxon>
        <taxon>Opisthorchiida</taxon>
        <taxon>Opisthorchiata</taxon>
        <taxon>Opisthorchiidae</taxon>
        <taxon>Opisthorchis</taxon>
    </lineage>
</organism>
<evidence type="ECO:0000313" key="2">
    <source>
        <dbReference type="Proteomes" id="UP000054324"/>
    </source>
</evidence>
<protein>
    <submittedName>
        <fullName evidence="1">Uncharacterized protein</fullName>
    </submittedName>
</protein>
<gene>
    <name evidence="1" type="ORF">T265_10198</name>
</gene>
<dbReference type="KEGG" id="ovi:T265_10198"/>
<dbReference type="Proteomes" id="UP000054324">
    <property type="component" value="Unassembled WGS sequence"/>
</dbReference>
<accession>A0A074Z396</accession>
<reference evidence="1 2" key="1">
    <citation type="submission" date="2013-11" db="EMBL/GenBank/DDBJ databases">
        <title>Opisthorchis viverrini - life in the bile duct.</title>
        <authorList>
            <person name="Young N.D."/>
            <person name="Nagarajan N."/>
            <person name="Lin S.J."/>
            <person name="Korhonen P.K."/>
            <person name="Jex A.R."/>
            <person name="Hall R.S."/>
            <person name="Safavi-Hemami H."/>
            <person name="Kaewkong W."/>
            <person name="Bertrand D."/>
            <person name="Gao S."/>
            <person name="Seet Q."/>
            <person name="Wongkham S."/>
            <person name="Teh B.T."/>
            <person name="Wongkham C."/>
            <person name="Intapan P.M."/>
            <person name="Maleewong W."/>
            <person name="Yang X."/>
            <person name="Hu M."/>
            <person name="Wang Z."/>
            <person name="Hofmann A."/>
            <person name="Sternberg P.W."/>
            <person name="Tan P."/>
            <person name="Wang J."/>
            <person name="Gasser R.B."/>
        </authorList>
    </citation>
    <scope>NUCLEOTIDE SEQUENCE [LARGE SCALE GENOMIC DNA]</scope>
</reference>
<sequence length="62" mass="6691">MEPDGPKLVLRRKSSAGTRKTFVRLIGDEAASLHQLCSEAFTKLPNPQSLPYSNASNAVHPG</sequence>
<keyword evidence="2" id="KW-1185">Reference proteome</keyword>
<name>A0A074Z396_OPIVI</name>
<dbReference type="EMBL" id="KL596963">
    <property type="protein sequence ID" value="KER21483.1"/>
    <property type="molecule type" value="Genomic_DNA"/>
</dbReference>
<dbReference type="RefSeq" id="XP_009174762.1">
    <property type="nucleotide sequence ID" value="XM_009176498.1"/>
</dbReference>
<dbReference type="AlphaFoldDB" id="A0A074Z396"/>
<proteinExistence type="predicted"/>